<reference evidence="3" key="1">
    <citation type="submission" date="2017-10" db="EMBL/GenBank/DDBJ databases">
        <title>Rapid genome shrinkage in a self-fertile nematode reveals novel sperm competition proteins.</title>
        <authorList>
            <person name="Yin D."/>
            <person name="Schwarz E.M."/>
            <person name="Thomas C.G."/>
            <person name="Felde R.L."/>
            <person name="Korf I.F."/>
            <person name="Cutter A.D."/>
            <person name="Schartner C.M."/>
            <person name="Ralston E.J."/>
            <person name="Meyer B.J."/>
            <person name="Haag E.S."/>
        </authorList>
    </citation>
    <scope>NUCLEOTIDE SEQUENCE [LARGE SCALE GENOMIC DNA]</scope>
    <source>
        <strain evidence="3">JU1422</strain>
    </source>
</reference>
<evidence type="ECO:0000256" key="1">
    <source>
        <dbReference type="SAM" id="MobiDB-lite"/>
    </source>
</evidence>
<proteinExistence type="predicted"/>
<evidence type="ECO:0000313" key="2">
    <source>
        <dbReference type="EMBL" id="PIC48567.1"/>
    </source>
</evidence>
<dbReference type="Proteomes" id="UP000230233">
    <property type="component" value="Chromosome II"/>
</dbReference>
<evidence type="ECO:0000313" key="3">
    <source>
        <dbReference type="Proteomes" id="UP000230233"/>
    </source>
</evidence>
<organism evidence="2 3">
    <name type="scientific">Caenorhabditis nigoni</name>
    <dbReference type="NCBI Taxonomy" id="1611254"/>
    <lineage>
        <taxon>Eukaryota</taxon>
        <taxon>Metazoa</taxon>
        <taxon>Ecdysozoa</taxon>
        <taxon>Nematoda</taxon>
        <taxon>Chromadorea</taxon>
        <taxon>Rhabditida</taxon>
        <taxon>Rhabditina</taxon>
        <taxon>Rhabditomorpha</taxon>
        <taxon>Rhabditoidea</taxon>
        <taxon>Rhabditidae</taxon>
        <taxon>Peloderinae</taxon>
        <taxon>Caenorhabditis</taxon>
    </lineage>
</organism>
<keyword evidence="3" id="KW-1185">Reference proteome</keyword>
<dbReference type="EMBL" id="PDUG01000002">
    <property type="protein sequence ID" value="PIC48567.1"/>
    <property type="molecule type" value="Genomic_DNA"/>
</dbReference>
<feature type="compositionally biased region" description="Basic and acidic residues" evidence="1">
    <location>
        <begin position="92"/>
        <end position="107"/>
    </location>
</feature>
<feature type="compositionally biased region" description="Polar residues" evidence="1">
    <location>
        <begin position="116"/>
        <end position="127"/>
    </location>
</feature>
<comment type="caution">
    <text evidence="2">The sequence shown here is derived from an EMBL/GenBank/DDBJ whole genome shotgun (WGS) entry which is preliminary data.</text>
</comment>
<sequence length="163" mass="17585">MSHQGMGDFPIAATQLERVRYFLKRKSPGEICEVSVKAPRGSDVIEVENHVLNEIVSTELLTINARNRANVKMLTGWNDDEITQQVSAILKAAKEGMEPTPPEEKKSGIIRPTPATVKSSAPGSSTLPPGGARPSVSNQTPYLTKQGKNKIPDGTSTSRPLPL</sequence>
<accession>A0A2G5VA20</accession>
<feature type="region of interest" description="Disordered" evidence="1">
    <location>
        <begin position="92"/>
        <end position="163"/>
    </location>
</feature>
<gene>
    <name evidence="2" type="primary">Cnig_chr_II.g7488</name>
    <name evidence="2" type="ORF">B9Z55_007488</name>
</gene>
<dbReference type="OrthoDB" id="10299871at2759"/>
<protein>
    <submittedName>
        <fullName evidence="2">Uncharacterized protein</fullName>
    </submittedName>
</protein>
<dbReference type="AlphaFoldDB" id="A0A2G5VA20"/>
<name>A0A2G5VA20_9PELO</name>
<feature type="compositionally biased region" description="Polar residues" evidence="1">
    <location>
        <begin position="154"/>
        <end position="163"/>
    </location>
</feature>